<dbReference type="Proteomes" id="UP000078544">
    <property type="component" value="Unassembled WGS sequence"/>
</dbReference>
<protein>
    <submittedName>
        <fullName evidence="1">Uncharacterized protein</fullName>
    </submittedName>
</protein>
<dbReference type="AlphaFoldDB" id="A0A167YCB9"/>
<dbReference type="OrthoDB" id="4820872at2759"/>
<comment type="caution">
    <text evidence="1">The sequence shown here is derived from an EMBL/GenBank/DDBJ whole genome shotgun (WGS) entry which is preliminary data.</text>
</comment>
<accession>A0A167YCB9</accession>
<name>A0A167YCB9_9HYPO</name>
<proteinExistence type="predicted"/>
<sequence length="286" mass="32043">MATTFAEMMAPARPRESHVTELLLPRLDHAEIKPRYASSIAPEESFTRSGRYIYAAPAIAAYHVATRNTVSGQPWQLLLSHLLPSETRRLGKCPEEEEVPFIRYDEDMTLYTAERLSVPISIGQKPLLVIRGRKRGTVPGSIVMDKSLGPGRALKFWHVTPLRRPLTEAENARLQALMHKRGYRSSDDWKRELVFSVHGRKRQGLLELDWLDESGRTVAVEESGGRLSPRCVMEAGQKDLLIACWASKNFIAEKPVDGNAVSPERDLMVGCPAITYRALKEACGIP</sequence>
<reference evidence="1 2" key="1">
    <citation type="journal article" date="2016" name="Genome Biol. Evol.">
        <title>Divergent and convergent evolution of fungal pathogenicity.</title>
        <authorList>
            <person name="Shang Y."/>
            <person name="Xiao G."/>
            <person name="Zheng P."/>
            <person name="Cen K."/>
            <person name="Zhan S."/>
            <person name="Wang C."/>
        </authorList>
    </citation>
    <scope>NUCLEOTIDE SEQUENCE [LARGE SCALE GENOMIC DNA]</scope>
    <source>
        <strain evidence="1 2">RCEF 2490</strain>
    </source>
</reference>
<keyword evidence="2" id="KW-1185">Reference proteome</keyword>
<evidence type="ECO:0000313" key="2">
    <source>
        <dbReference type="Proteomes" id="UP000078544"/>
    </source>
</evidence>
<organism evidence="1 2">
    <name type="scientific">Moelleriella libera RCEF 2490</name>
    <dbReference type="NCBI Taxonomy" id="1081109"/>
    <lineage>
        <taxon>Eukaryota</taxon>
        <taxon>Fungi</taxon>
        <taxon>Dikarya</taxon>
        <taxon>Ascomycota</taxon>
        <taxon>Pezizomycotina</taxon>
        <taxon>Sordariomycetes</taxon>
        <taxon>Hypocreomycetidae</taxon>
        <taxon>Hypocreales</taxon>
        <taxon>Clavicipitaceae</taxon>
        <taxon>Moelleriella</taxon>
    </lineage>
</organism>
<gene>
    <name evidence="1" type="ORF">AAL_06889</name>
</gene>
<evidence type="ECO:0000313" key="1">
    <source>
        <dbReference type="EMBL" id="KZZ91148.1"/>
    </source>
</evidence>
<dbReference type="EMBL" id="AZGY01000019">
    <property type="protein sequence ID" value="KZZ91148.1"/>
    <property type="molecule type" value="Genomic_DNA"/>
</dbReference>